<evidence type="ECO:0000313" key="3">
    <source>
        <dbReference type="WBParaSite" id="MBELARI_LOCUS9937"/>
    </source>
</evidence>
<keyword evidence="2" id="KW-1185">Reference proteome</keyword>
<feature type="chain" id="PRO_5042279622" evidence="1">
    <location>
        <begin position="22"/>
        <end position="80"/>
    </location>
</feature>
<dbReference type="WBParaSite" id="MBELARI_LOCUS9937">
    <property type="protein sequence ID" value="MBELARI_LOCUS9937"/>
    <property type="gene ID" value="MBELARI_LOCUS9937"/>
</dbReference>
<accession>A0AAF3JC91</accession>
<reference evidence="3" key="1">
    <citation type="submission" date="2024-02" db="UniProtKB">
        <authorList>
            <consortium name="WormBaseParasite"/>
        </authorList>
    </citation>
    <scope>IDENTIFICATION</scope>
</reference>
<proteinExistence type="predicted"/>
<feature type="signal peptide" evidence="1">
    <location>
        <begin position="1"/>
        <end position="21"/>
    </location>
</feature>
<dbReference type="AlphaFoldDB" id="A0AAF3JC91"/>
<protein>
    <submittedName>
        <fullName evidence="3">Uncharacterized protein</fullName>
    </submittedName>
</protein>
<dbReference type="Proteomes" id="UP000887575">
    <property type="component" value="Unassembled WGS sequence"/>
</dbReference>
<name>A0AAF3JC91_9BILA</name>
<sequence length="80" mass="8554">MKGGFILFVVLLAVSFLLATAKEGETCFSETPYDCDAGEVCELNVPKNCIAWVGCMGHCVKGKSDAIPVHPKALPRLNKA</sequence>
<evidence type="ECO:0000256" key="1">
    <source>
        <dbReference type="SAM" id="SignalP"/>
    </source>
</evidence>
<evidence type="ECO:0000313" key="2">
    <source>
        <dbReference type="Proteomes" id="UP000887575"/>
    </source>
</evidence>
<keyword evidence="1" id="KW-0732">Signal</keyword>
<organism evidence="2 3">
    <name type="scientific">Mesorhabditis belari</name>
    <dbReference type="NCBI Taxonomy" id="2138241"/>
    <lineage>
        <taxon>Eukaryota</taxon>
        <taxon>Metazoa</taxon>
        <taxon>Ecdysozoa</taxon>
        <taxon>Nematoda</taxon>
        <taxon>Chromadorea</taxon>
        <taxon>Rhabditida</taxon>
        <taxon>Rhabditina</taxon>
        <taxon>Rhabditomorpha</taxon>
        <taxon>Rhabditoidea</taxon>
        <taxon>Rhabditidae</taxon>
        <taxon>Mesorhabditinae</taxon>
        <taxon>Mesorhabditis</taxon>
    </lineage>
</organism>